<feature type="transmembrane region" description="Helical" evidence="1">
    <location>
        <begin position="50"/>
        <end position="74"/>
    </location>
</feature>
<gene>
    <name evidence="2" type="ORF">GCM10023224_11290</name>
</gene>
<dbReference type="RefSeq" id="WP_344148328.1">
    <property type="nucleotide sequence ID" value="NZ_BAABIK010000004.1"/>
</dbReference>
<evidence type="ECO:0008006" key="4">
    <source>
        <dbReference type="Google" id="ProtNLM"/>
    </source>
</evidence>
<reference evidence="3" key="1">
    <citation type="journal article" date="2019" name="Int. J. Syst. Evol. Microbiol.">
        <title>The Global Catalogue of Microorganisms (GCM) 10K type strain sequencing project: providing services to taxonomists for standard genome sequencing and annotation.</title>
        <authorList>
            <consortium name="The Broad Institute Genomics Platform"/>
            <consortium name="The Broad Institute Genome Sequencing Center for Infectious Disease"/>
            <person name="Wu L."/>
            <person name="Ma J."/>
        </authorList>
    </citation>
    <scope>NUCLEOTIDE SEQUENCE [LARGE SCALE GENOMIC DNA]</scope>
    <source>
        <strain evidence="3">JCM 18123</strain>
    </source>
</reference>
<keyword evidence="3" id="KW-1185">Reference proteome</keyword>
<proteinExistence type="predicted"/>
<sequence>MALERGERAKLDRIGRHLAREDPDCRRRMRAYSERLARNAGEADREPAPWAAVLLVWAAVLTSALVLLAATVGAV</sequence>
<dbReference type="InterPro" id="IPR021401">
    <property type="entry name" value="DUF3040"/>
</dbReference>
<keyword evidence="1" id="KW-1133">Transmembrane helix</keyword>
<comment type="caution">
    <text evidence="2">The sequence shown here is derived from an EMBL/GenBank/DDBJ whole genome shotgun (WGS) entry which is preliminary data.</text>
</comment>
<evidence type="ECO:0000313" key="3">
    <source>
        <dbReference type="Proteomes" id="UP001499993"/>
    </source>
</evidence>
<accession>A0ABP9GH80</accession>
<protein>
    <recommendedName>
        <fullName evidence="4">DUF3040 domain-containing protein</fullName>
    </recommendedName>
</protein>
<dbReference type="Pfam" id="PF11239">
    <property type="entry name" value="DUF3040"/>
    <property type="match status" value="1"/>
</dbReference>
<evidence type="ECO:0000256" key="1">
    <source>
        <dbReference type="SAM" id="Phobius"/>
    </source>
</evidence>
<name>A0ABP9GH80_9ACTN</name>
<organism evidence="2 3">
    <name type="scientific">Streptomonospora halophila</name>
    <dbReference type="NCBI Taxonomy" id="427369"/>
    <lineage>
        <taxon>Bacteria</taxon>
        <taxon>Bacillati</taxon>
        <taxon>Actinomycetota</taxon>
        <taxon>Actinomycetes</taxon>
        <taxon>Streptosporangiales</taxon>
        <taxon>Nocardiopsidaceae</taxon>
        <taxon>Streptomonospora</taxon>
    </lineage>
</organism>
<dbReference type="Proteomes" id="UP001499993">
    <property type="component" value="Unassembled WGS sequence"/>
</dbReference>
<keyword evidence="1" id="KW-0472">Membrane</keyword>
<dbReference type="EMBL" id="BAABIK010000004">
    <property type="protein sequence ID" value="GAA4932771.1"/>
    <property type="molecule type" value="Genomic_DNA"/>
</dbReference>
<keyword evidence="1" id="KW-0812">Transmembrane</keyword>
<evidence type="ECO:0000313" key="2">
    <source>
        <dbReference type="EMBL" id="GAA4932771.1"/>
    </source>
</evidence>